<protein>
    <submittedName>
        <fullName evidence="12">2-oxoglutarate synthase</fullName>
    </submittedName>
</protein>
<evidence type="ECO:0000259" key="11">
    <source>
        <dbReference type="Pfam" id="PF12367"/>
    </source>
</evidence>
<dbReference type="InterPro" id="IPR011766">
    <property type="entry name" value="TPP_enzyme_TPP-bd"/>
</dbReference>
<gene>
    <name evidence="12" type="ORF">COW77_02320</name>
</gene>
<organism evidence="12 13">
    <name type="scientific">Candidatus Wolfebacteria bacterium CG18_big_fil_WC_8_21_14_2_50_39_7</name>
    <dbReference type="NCBI Taxonomy" id="1975071"/>
    <lineage>
        <taxon>Bacteria</taxon>
        <taxon>Candidatus Wolfeibacteriota</taxon>
    </lineage>
</organism>
<accession>A0A2H0EDU3</accession>
<proteinExistence type="predicted"/>
<keyword evidence="6" id="KW-0560">Oxidoreductase</keyword>
<name>A0A2H0EDU3_9BACT</name>
<sequence length="264" mass="29734">MNQKNLDTYCQNTWCPGCTNFGILEALKRTVSELIERGIKRENFVFTCGIGCHGKNVDYLNLNSFYGLHGRCLCTAQGIKLAGPNLKVIAFVGDGDIYNEGISHLIHAAKRNSDITVLVHDNRNFALTVSQFTATSPKGFKGSSTPQGSIEEPFNPLELILVSGATFIARGYALKIDHLKDLIVKAIEHKGFSFLEILQPCITFFDNRKFYEERIYEIKSPLSKEEAEIKIREWDYLNGEKSKIPIGVFYKVEKPTFEELVLKG</sequence>
<keyword evidence="4" id="KW-0479">Metal-binding</keyword>
<dbReference type="GO" id="GO:0030976">
    <property type="term" value="F:thiamine pyrophosphate binding"/>
    <property type="evidence" value="ECO:0007669"/>
    <property type="project" value="InterPro"/>
</dbReference>
<dbReference type="Gene3D" id="3.40.50.970">
    <property type="match status" value="1"/>
</dbReference>
<dbReference type="InterPro" id="IPR011896">
    <property type="entry name" value="OFOB"/>
</dbReference>
<comment type="cofactor">
    <cofactor evidence="1">
        <name>Mg(2+)</name>
        <dbReference type="ChEBI" id="CHEBI:18420"/>
    </cofactor>
</comment>
<dbReference type="GO" id="GO:0045333">
    <property type="term" value="P:cellular respiration"/>
    <property type="evidence" value="ECO:0007669"/>
    <property type="project" value="UniProtKB-ARBA"/>
</dbReference>
<dbReference type="AlphaFoldDB" id="A0A2H0EDU3"/>
<evidence type="ECO:0000256" key="6">
    <source>
        <dbReference type="ARBA" id="ARBA00023002"/>
    </source>
</evidence>
<dbReference type="GO" id="GO:0016625">
    <property type="term" value="F:oxidoreductase activity, acting on the aldehyde or oxo group of donors, iron-sulfur protein as acceptor"/>
    <property type="evidence" value="ECO:0007669"/>
    <property type="project" value="UniProtKB-ARBA"/>
</dbReference>
<dbReference type="PANTHER" id="PTHR48084:SF4">
    <property type="entry name" value="2-OXOGLUTARATE OXIDOREDUCTASE SUBUNIT KORB"/>
    <property type="match status" value="1"/>
</dbReference>
<reference evidence="12 13" key="1">
    <citation type="submission" date="2017-09" db="EMBL/GenBank/DDBJ databases">
        <title>Depth-based differentiation of microbial function through sediment-hosted aquifers and enrichment of novel symbionts in the deep terrestrial subsurface.</title>
        <authorList>
            <person name="Probst A.J."/>
            <person name="Ladd B."/>
            <person name="Jarett J.K."/>
            <person name="Geller-Mcgrath D.E."/>
            <person name="Sieber C.M."/>
            <person name="Emerson J.B."/>
            <person name="Anantharaman K."/>
            <person name="Thomas B.C."/>
            <person name="Malmstrom R."/>
            <person name="Stieglmeier M."/>
            <person name="Klingl A."/>
            <person name="Woyke T."/>
            <person name="Ryan C.M."/>
            <person name="Banfield J.F."/>
        </authorList>
    </citation>
    <scope>NUCLEOTIDE SEQUENCE [LARGE SCALE GENOMIC DNA]</scope>
    <source>
        <strain evidence="12">CG18_big_fil_WC_8_21_14_2_50_39_7</strain>
    </source>
</reference>
<evidence type="ECO:0000256" key="2">
    <source>
        <dbReference type="ARBA" id="ARBA00001964"/>
    </source>
</evidence>
<evidence type="ECO:0000313" key="12">
    <source>
        <dbReference type="EMBL" id="PIP92009.1"/>
    </source>
</evidence>
<evidence type="ECO:0000256" key="9">
    <source>
        <dbReference type="ARBA" id="ARBA00023052"/>
    </source>
</evidence>
<dbReference type="GO" id="GO:0046872">
    <property type="term" value="F:metal ion binding"/>
    <property type="evidence" value="ECO:0007669"/>
    <property type="project" value="UniProtKB-KW"/>
</dbReference>
<evidence type="ECO:0000256" key="3">
    <source>
        <dbReference type="ARBA" id="ARBA00001966"/>
    </source>
</evidence>
<evidence type="ECO:0000256" key="7">
    <source>
        <dbReference type="ARBA" id="ARBA00023004"/>
    </source>
</evidence>
<dbReference type="InterPro" id="IPR029061">
    <property type="entry name" value="THDP-binding"/>
</dbReference>
<keyword evidence="9" id="KW-0786">Thiamine pyrophosphate</keyword>
<evidence type="ECO:0000256" key="8">
    <source>
        <dbReference type="ARBA" id="ARBA00023014"/>
    </source>
</evidence>
<dbReference type="PANTHER" id="PTHR48084">
    <property type="entry name" value="2-OXOGLUTARATE OXIDOREDUCTASE SUBUNIT KORB-RELATED"/>
    <property type="match status" value="1"/>
</dbReference>
<evidence type="ECO:0000256" key="4">
    <source>
        <dbReference type="ARBA" id="ARBA00022723"/>
    </source>
</evidence>
<comment type="caution">
    <text evidence="12">The sequence shown here is derived from an EMBL/GenBank/DDBJ whole genome shotgun (WGS) entry which is preliminary data.</text>
</comment>
<evidence type="ECO:0000256" key="1">
    <source>
        <dbReference type="ARBA" id="ARBA00001946"/>
    </source>
</evidence>
<feature type="domain" description="Thiamine pyrophosphate enzyme TPP-binding" evidence="10">
    <location>
        <begin position="50"/>
        <end position="197"/>
    </location>
</feature>
<dbReference type="InterPro" id="IPR032686">
    <property type="entry name" value="PFO_beta_C"/>
</dbReference>
<keyword evidence="5" id="KW-0460">Magnesium</keyword>
<dbReference type="InterPro" id="IPR051457">
    <property type="entry name" value="2-oxoacid:Fd_oxidoreductase"/>
</dbReference>
<evidence type="ECO:0000259" key="10">
    <source>
        <dbReference type="Pfam" id="PF02775"/>
    </source>
</evidence>
<dbReference type="NCBIfam" id="TIGR02177">
    <property type="entry name" value="PorB_KorB"/>
    <property type="match status" value="1"/>
</dbReference>
<dbReference type="GO" id="GO:0051536">
    <property type="term" value="F:iron-sulfur cluster binding"/>
    <property type="evidence" value="ECO:0007669"/>
    <property type="project" value="UniProtKB-KW"/>
</dbReference>
<comment type="cofactor">
    <cofactor evidence="2">
        <name>thiamine diphosphate</name>
        <dbReference type="ChEBI" id="CHEBI:58937"/>
    </cofactor>
</comment>
<keyword evidence="8" id="KW-0411">Iron-sulfur</keyword>
<comment type="cofactor">
    <cofactor evidence="3">
        <name>[4Fe-4S] cluster</name>
        <dbReference type="ChEBI" id="CHEBI:49883"/>
    </cofactor>
</comment>
<dbReference type="CDD" id="cd03375">
    <property type="entry name" value="TPP_OGFOR"/>
    <property type="match status" value="1"/>
</dbReference>
<dbReference type="SUPFAM" id="SSF52518">
    <property type="entry name" value="Thiamin diphosphate-binding fold (THDP-binding)"/>
    <property type="match status" value="1"/>
</dbReference>
<dbReference type="EMBL" id="PCTX01000069">
    <property type="protein sequence ID" value="PIP92009.1"/>
    <property type="molecule type" value="Genomic_DNA"/>
</dbReference>
<evidence type="ECO:0000313" key="13">
    <source>
        <dbReference type="Proteomes" id="UP000229241"/>
    </source>
</evidence>
<dbReference type="Proteomes" id="UP000229241">
    <property type="component" value="Unassembled WGS sequence"/>
</dbReference>
<dbReference type="Pfam" id="PF02775">
    <property type="entry name" value="TPP_enzyme_C"/>
    <property type="match status" value="1"/>
</dbReference>
<dbReference type="Pfam" id="PF12367">
    <property type="entry name" value="PFO_beta_C"/>
    <property type="match status" value="1"/>
</dbReference>
<evidence type="ECO:0000256" key="5">
    <source>
        <dbReference type="ARBA" id="ARBA00022842"/>
    </source>
</evidence>
<feature type="domain" description="Pyruvate ferredoxin oxidoreductase beta subunit C-terminal" evidence="11">
    <location>
        <begin position="201"/>
        <end position="261"/>
    </location>
</feature>
<keyword evidence="7" id="KW-0408">Iron</keyword>